<name>A0AAV7EM31_ARIFI</name>
<accession>A0AAV7EM31</accession>
<dbReference type="Proteomes" id="UP000825729">
    <property type="component" value="Unassembled WGS sequence"/>
</dbReference>
<comment type="caution">
    <text evidence="1">The sequence shown here is derived from an EMBL/GenBank/DDBJ whole genome shotgun (WGS) entry which is preliminary data.</text>
</comment>
<dbReference type="EMBL" id="JAINDJ010000004">
    <property type="protein sequence ID" value="KAG9449469.1"/>
    <property type="molecule type" value="Genomic_DNA"/>
</dbReference>
<reference evidence="1 2" key="1">
    <citation type="submission" date="2021-07" db="EMBL/GenBank/DDBJ databases">
        <title>The Aristolochia fimbriata genome: insights into angiosperm evolution, floral development and chemical biosynthesis.</title>
        <authorList>
            <person name="Jiao Y."/>
        </authorList>
    </citation>
    <scope>NUCLEOTIDE SEQUENCE [LARGE SCALE GENOMIC DNA]</scope>
    <source>
        <strain evidence="1">IBCAS-2021</strain>
        <tissue evidence="1">Leaf</tissue>
    </source>
</reference>
<organism evidence="1 2">
    <name type="scientific">Aristolochia fimbriata</name>
    <name type="common">White veined hardy Dutchman's pipe vine</name>
    <dbReference type="NCBI Taxonomy" id="158543"/>
    <lineage>
        <taxon>Eukaryota</taxon>
        <taxon>Viridiplantae</taxon>
        <taxon>Streptophyta</taxon>
        <taxon>Embryophyta</taxon>
        <taxon>Tracheophyta</taxon>
        <taxon>Spermatophyta</taxon>
        <taxon>Magnoliopsida</taxon>
        <taxon>Magnoliidae</taxon>
        <taxon>Piperales</taxon>
        <taxon>Aristolochiaceae</taxon>
        <taxon>Aristolochia</taxon>
    </lineage>
</organism>
<keyword evidence="2" id="KW-1185">Reference proteome</keyword>
<evidence type="ECO:0000313" key="1">
    <source>
        <dbReference type="EMBL" id="KAG9449469.1"/>
    </source>
</evidence>
<sequence length="176" mass="18867">MAALMVRVWINYRGRIGEDNGQLGEAITKGVFGICHGATCGRAIETSLGVCEVREASGVMTGVWEEKVIRVVSGLSPRDQAGGWVEQWVGEITGAHLANSGIKPSLSVEGVLEYKPAMNSLMVNELRSLTGFRGLSVDLLHGEESEKAVDNLASRSPGEYLAYALERPVGGQLRPL</sequence>
<dbReference type="AlphaFoldDB" id="A0AAV7EM31"/>
<evidence type="ECO:0000313" key="2">
    <source>
        <dbReference type="Proteomes" id="UP000825729"/>
    </source>
</evidence>
<gene>
    <name evidence="1" type="ORF">H6P81_009434</name>
</gene>
<protein>
    <submittedName>
        <fullName evidence="1">Uncharacterized protein</fullName>
    </submittedName>
</protein>
<proteinExistence type="predicted"/>